<organism evidence="2 3">
    <name type="scientific">Clavibacter michiganensis subsp. michiganensis</name>
    <dbReference type="NCBI Taxonomy" id="33013"/>
    <lineage>
        <taxon>Bacteria</taxon>
        <taxon>Bacillati</taxon>
        <taxon>Actinomycetota</taxon>
        <taxon>Actinomycetes</taxon>
        <taxon>Micrococcales</taxon>
        <taxon>Microbacteriaceae</taxon>
        <taxon>Clavibacter</taxon>
    </lineage>
</organism>
<proteinExistence type="predicted"/>
<dbReference type="AlphaFoldDB" id="A0A251XDR9"/>
<protein>
    <submittedName>
        <fullName evidence="2">Uncharacterized protein</fullName>
    </submittedName>
</protein>
<reference evidence="2 3" key="1">
    <citation type="submission" date="2016-08" db="EMBL/GenBank/DDBJ databases">
        <title>Genome sequence of Clavibacter michiganensis subsp. michiganensis strain CASJ007.</title>
        <authorList>
            <person name="Thapa S.P."/>
            <person name="Coaker G."/>
        </authorList>
    </citation>
    <scope>NUCLEOTIDE SEQUENCE [LARGE SCALE GENOMIC DNA]</scope>
    <source>
        <strain evidence="2">CASJ007</strain>
    </source>
</reference>
<feature type="region of interest" description="Disordered" evidence="1">
    <location>
        <begin position="26"/>
        <end position="47"/>
    </location>
</feature>
<evidence type="ECO:0000256" key="1">
    <source>
        <dbReference type="SAM" id="MobiDB-lite"/>
    </source>
</evidence>
<evidence type="ECO:0000313" key="2">
    <source>
        <dbReference type="EMBL" id="OUE00341.1"/>
    </source>
</evidence>
<keyword evidence="3" id="KW-1185">Reference proteome</keyword>
<feature type="compositionally biased region" description="Polar residues" evidence="1">
    <location>
        <begin position="29"/>
        <end position="47"/>
    </location>
</feature>
<comment type="caution">
    <text evidence="2">The sequence shown here is derived from an EMBL/GenBank/DDBJ whole genome shotgun (WGS) entry which is preliminary data.</text>
</comment>
<dbReference type="Proteomes" id="UP000195062">
    <property type="component" value="Unassembled WGS sequence"/>
</dbReference>
<name>A0A251XDR9_CLAMM</name>
<evidence type="ECO:0000313" key="3">
    <source>
        <dbReference type="Proteomes" id="UP000195062"/>
    </source>
</evidence>
<dbReference type="EMBL" id="MDHH01000008">
    <property type="protein sequence ID" value="OUE00341.1"/>
    <property type="molecule type" value="Genomic_DNA"/>
</dbReference>
<accession>A0A251XDR9</accession>
<sequence>MVTTRPGVTPRATTVSPTTVDCAAVDPVTRTTESRASPALSTRTLDW</sequence>
<gene>
    <name evidence="2" type="ORF">CMMCAS07_18220</name>
</gene>